<dbReference type="AlphaFoldDB" id="A0A0F9JBC1"/>
<name>A0A0F9JBC1_9ZZZZ</name>
<dbReference type="EMBL" id="LAZR01018449">
    <property type="protein sequence ID" value="KKL96372.1"/>
    <property type="molecule type" value="Genomic_DNA"/>
</dbReference>
<dbReference type="Pfam" id="PF01510">
    <property type="entry name" value="Amidase_2"/>
    <property type="match status" value="1"/>
</dbReference>
<evidence type="ECO:0000313" key="2">
    <source>
        <dbReference type="EMBL" id="KKL96372.1"/>
    </source>
</evidence>
<dbReference type="SUPFAM" id="SSF55846">
    <property type="entry name" value="N-acetylmuramoyl-L-alanine amidase-like"/>
    <property type="match status" value="1"/>
</dbReference>
<dbReference type="InterPro" id="IPR002502">
    <property type="entry name" value="Amidase_domain"/>
</dbReference>
<evidence type="ECO:0000259" key="1">
    <source>
        <dbReference type="Pfam" id="PF01510"/>
    </source>
</evidence>
<dbReference type="Gene3D" id="3.40.80.10">
    <property type="entry name" value="Peptidoglycan recognition protein-like"/>
    <property type="match status" value="1"/>
</dbReference>
<sequence length="241" mass="27247">MKHVRRPPNVTPNLWGIRDIANRDIRGVMLHETRSGSPEIEDGSSAENWFGSPANARGGNPPTWCSMTEVLIWEMGDQVIYTDHRNQYAAWTAGWGEFYTGTWPAGKFYIQIEIAHGTGVEPYNPTQLDSVAQLVAEYSIEYKFPLVKIPFLYQTENPKPRGIATHKDSANGKKLGKTDPGSAFPWSEFLRITEDYAQPPNEPTLEERMENAERYLAGLNEAQWYHQSGGAKARHNTPRPE</sequence>
<dbReference type="GO" id="GO:0008745">
    <property type="term" value="F:N-acetylmuramoyl-L-alanine amidase activity"/>
    <property type="evidence" value="ECO:0007669"/>
    <property type="project" value="InterPro"/>
</dbReference>
<dbReference type="InterPro" id="IPR036505">
    <property type="entry name" value="Amidase/PGRP_sf"/>
</dbReference>
<protein>
    <recommendedName>
        <fullName evidence="1">N-acetylmuramoyl-L-alanine amidase domain-containing protein</fullName>
    </recommendedName>
</protein>
<feature type="domain" description="N-acetylmuramoyl-L-alanine amidase" evidence="1">
    <location>
        <begin position="22"/>
        <end position="181"/>
    </location>
</feature>
<accession>A0A0F9JBC1</accession>
<reference evidence="2" key="1">
    <citation type="journal article" date="2015" name="Nature">
        <title>Complex archaea that bridge the gap between prokaryotes and eukaryotes.</title>
        <authorList>
            <person name="Spang A."/>
            <person name="Saw J.H."/>
            <person name="Jorgensen S.L."/>
            <person name="Zaremba-Niedzwiedzka K."/>
            <person name="Martijn J."/>
            <person name="Lind A.E."/>
            <person name="van Eijk R."/>
            <person name="Schleper C."/>
            <person name="Guy L."/>
            <person name="Ettema T.J."/>
        </authorList>
    </citation>
    <scope>NUCLEOTIDE SEQUENCE</scope>
</reference>
<gene>
    <name evidence="2" type="ORF">LCGC14_1845160</name>
</gene>
<comment type="caution">
    <text evidence="2">The sequence shown here is derived from an EMBL/GenBank/DDBJ whole genome shotgun (WGS) entry which is preliminary data.</text>
</comment>
<proteinExistence type="predicted"/>
<organism evidence="2">
    <name type="scientific">marine sediment metagenome</name>
    <dbReference type="NCBI Taxonomy" id="412755"/>
    <lineage>
        <taxon>unclassified sequences</taxon>
        <taxon>metagenomes</taxon>
        <taxon>ecological metagenomes</taxon>
    </lineage>
</organism>
<dbReference type="GO" id="GO:0009253">
    <property type="term" value="P:peptidoglycan catabolic process"/>
    <property type="evidence" value="ECO:0007669"/>
    <property type="project" value="InterPro"/>
</dbReference>